<dbReference type="GO" id="GO:0016787">
    <property type="term" value="F:hydrolase activity"/>
    <property type="evidence" value="ECO:0007669"/>
    <property type="project" value="UniProtKB-KW"/>
</dbReference>
<keyword evidence="6" id="KW-1185">Reference proteome</keyword>
<reference evidence="5 6" key="1">
    <citation type="journal article" date="2018" name="Nat. Genet.">
        <title>The Rosa genome provides new insights in the design of modern roses.</title>
        <authorList>
            <person name="Bendahmane M."/>
        </authorList>
    </citation>
    <scope>NUCLEOTIDE SEQUENCE [LARGE SCALE GENOMIC DNA]</scope>
    <source>
        <strain evidence="6">cv. Old Blush</strain>
    </source>
</reference>
<dbReference type="EC" id="3.6.3.44" evidence="5"/>
<dbReference type="Proteomes" id="UP000238479">
    <property type="component" value="Chromosome 4"/>
</dbReference>
<evidence type="ECO:0000256" key="2">
    <source>
        <dbReference type="ARBA" id="ARBA00022692"/>
    </source>
</evidence>
<dbReference type="Gene3D" id="1.20.1560.10">
    <property type="entry name" value="ABC transporter type 1, transmembrane domain"/>
    <property type="match status" value="1"/>
</dbReference>
<sequence>MGSTGGFLWYADEIDKLLLLLGTLGSVGDGAMTPITPWSPLTMVILGRWMNDYGSSSPSNETVDKGVMIGSMGIFNATWAFPGWIGSILVIEKEEKGGTVVVASFCIVWKDYPAIDTMKRGKVLGHLKGKVEFKEVHFSYPSRPDTPVLEGLNLTIRAGKTVGFVGAMVLETLPPFHYLKRVCDTVKGKILLDGYDKKRLQLKWFRSQMGLVSQELVLFATSIKENIIFGKEGASMENVTDAAKAANAHDFIVKLSEGYETQVSQSHFSRPKSTK</sequence>
<dbReference type="EMBL" id="PDCK01000042">
    <property type="protein sequence ID" value="PRQ40107.1"/>
    <property type="molecule type" value="Genomic_DNA"/>
</dbReference>
<dbReference type="GO" id="GO:0005886">
    <property type="term" value="C:plasma membrane"/>
    <property type="evidence" value="ECO:0007669"/>
    <property type="project" value="TreeGrafter"/>
</dbReference>
<evidence type="ECO:0000313" key="5">
    <source>
        <dbReference type="EMBL" id="PRQ40107.1"/>
    </source>
</evidence>
<keyword evidence="4" id="KW-0472">Membrane</keyword>
<name>A0A2P6R0Z7_ROSCH</name>
<evidence type="ECO:0000256" key="3">
    <source>
        <dbReference type="ARBA" id="ARBA00022989"/>
    </source>
</evidence>
<dbReference type="PANTHER" id="PTHR24222:SF48">
    <property type="entry name" value="ABC TRANSPORTER B FAMILY MEMBER 15"/>
    <property type="match status" value="1"/>
</dbReference>
<proteinExistence type="predicted"/>
<dbReference type="STRING" id="74649.A0A2P6R0Z7"/>
<keyword evidence="2" id="KW-0812">Transmembrane</keyword>
<dbReference type="InterPro" id="IPR036640">
    <property type="entry name" value="ABC1_TM_sf"/>
</dbReference>
<comment type="subcellular location">
    <subcellularLocation>
        <location evidence="1">Membrane</location>
        <topology evidence="1">Multi-pass membrane protein</topology>
    </subcellularLocation>
</comment>
<protein>
    <submittedName>
        <fullName evidence="5">Putative xenobiotic-transporting ATPase</fullName>
        <ecNumber evidence="5">3.6.3.44</ecNumber>
    </submittedName>
</protein>
<dbReference type="SUPFAM" id="SSF52540">
    <property type="entry name" value="P-loop containing nucleoside triphosphate hydrolases"/>
    <property type="match status" value="1"/>
</dbReference>
<evidence type="ECO:0000313" key="6">
    <source>
        <dbReference type="Proteomes" id="UP000238479"/>
    </source>
</evidence>
<dbReference type="Gene3D" id="3.40.50.300">
    <property type="entry name" value="P-loop containing nucleotide triphosphate hydrolases"/>
    <property type="match status" value="1"/>
</dbReference>
<dbReference type="PANTHER" id="PTHR24222">
    <property type="entry name" value="ABC TRANSPORTER B FAMILY"/>
    <property type="match status" value="1"/>
</dbReference>
<gene>
    <name evidence="5" type="ORF">RchiOBHm_Chr4g0432461</name>
</gene>
<dbReference type="Gramene" id="PRQ40107">
    <property type="protein sequence ID" value="PRQ40107"/>
    <property type="gene ID" value="RchiOBHm_Chr4g0432461"/>
</dbReference>
<dbReference type="InterPro" id="IPR039421">
    <property type="entry name" value="Type_1_exporter"/>
</dbReference>
<dbReference type="AlphaFoldDB" id="A0A2P6R0Z7"/>
<dbReference type="OMA" id="FLWYADE"/>
<keyword evidence="5" id="KW-0378">Hydrolase</keyword>
<evidence type="ECO:0000256" key="4">
    <source>
        <dbReference type="ARBA" id="ARBA00023136"/>
    </source>
</evidence>
<dbReference type="GO" id="GO:0042626">
    <property type="term" value="F:ATPase-coupled transmembrane transporter activity"/>
    <property type="evidence" value="ECO:0007669"/>
    <property type="project" value="TreeGrafter"/>
</dbReference>
<evidence type="ECO:0000256" key="1">
    <source>
        <dbReference type="ARBA" id="ARBA00004141"/>
    </source>
</evidence>
<keyword evidence="3" id="KW-1133">Transmembrane helix</keyword>
<organism evidence="5 6">
    <name type="scientific">Rosa chinensis</name>
    <name type="common">China rose</name>
    <dbReference type="NCBI Taxonomy" id="74649"/>
    <lineage>
        <taxon>Eukaryota</taxon>
        <taxon>Viridiplantae</taxon>
        <taxon>Streptophyta</taxon>
        <taxon>Embryophyta</taxon>
        <taxon>Tracheophyta</taxon>
        <taxon>Spermatophyta</taxon>
        <taxon>Magnoliopsida</taxon>
        <taxon>eudicotyledons</taxon>
        <taxon>Gunneridae</taxon>
        <taxon>Pentapetalae</taxon>
        <taxon>rosids</taxon>
        <taxon>fabids</taxon>
        <taxon>Rosales</taxon>
        <taxon>Rosaceae</taxon>
        <taxon>Rosoideae</taxon>
        <taxon>Rosoideae incertae sedis</taxon>
        <taxon>Rosa</taxon>
    </lineage>
</organism>
<dbReference type="GO" id="GO:0005524">
    <property type="term" value="F:ATP binding"/>
    <property type="evidence" value="ECO:0007669"/>
    <property type="project" value="InterPro"/>
</dbReference>
<dbReference type="InterPro" id="IPR027417">
    <property type="entry name" value="P-loop_NTPase"/>
</dbReference>
<accession>A0A2P6R0Z7</accession>
<comment type="caution">
    <text evidence="5">The sequence shown here is derived from an EMBL/GenBank/DDBJ whole genome shotgun (WGS) entry which is preliminary data.</text>
</comment>